<evidence type="ECO:0000259" key="11">
    <source>
        <dbReference type="PROSITE" id="PS50192"/>
    </source>
</evidence>
<keyword evidence="4" id="KW-0653">Protein transport</keyword>
<dbReference type="InterPro" id="IPR000727">
    <property type="entry name" value="T_SNARE_dom"/>
</dbReference>
<gene>
    <name evidence="12" type="primary">g8678</name>
    <name evidence="12" type="ORF">VP750_LOCUS7797</name>
</gene>
<dbReference type="EMBL" id="CAXHTA020000015">
    <property type="protein sequence ID" value="CAL5225891.1"/>
    <property type="molecule type" value="Genomic_DNA"/>
</dbReference>
<keyword evidence="2" id="KW-0813">Transport</keyword>
<evidence type="ECO:0000256" key="9">
    <source>
        <dbReference type="SAM" id="MobiDB-lite"/>
    </source>
</evidence>
<accession>A0ABP1G0Z7</accession>
<dbReference type="InterPro" id="IPR039899">
    <property type="entry name" value="BET1_SNARE"/>
</dbReference>
<dbReference type="SUPFAM" id="SSF58038">
    <property type="entry name" value="SNARE fusion complex"/>
    <property type="match status" value="1"/>
</dbReference>
<evidence type="ECO:0000256" key="2">
    <source>
        <dbReference type="ARBA" id="ARBA00022448"/>
    </source>
</evidence>
<evidence type="ECO:0000256" key="4">
    <source>
        <dbReference type="ARBA" id="ARBA00022927"/>
    </source>
</evidence>
<name>A0ABP1G0Z7_9CHLO</name>
<feature type="domain" description="T-SNARE coiled-coil homology" evidence="11">
    <location>
        <begin position="28"/>
        <end position="90"/>
    </location>
</feature>
<dbReference type="CDD" id="cd15853">
    <property type="entry name" value="SNARE_Bet1"/>
    <property type="match status" value="1"/>
</dbReference>
<evidence type="ECO:0000256" key="3">
    <source>
        <dbReference type="ARBA" id="ARBA00022692"/>
    </source>
</evidence>
<sequence length="123" mass="13617">MASLSARDRRSPLFGSSSTQADARIDPESLERDNDRDIDSLADKTSFLRKVTSDINAEVDSQNRVLDNMGSSMGGVQIGLGAAVTRFKRVFDDPKKKRNLILVLGVTMGLFIIYLLAQRARKQ</sequence>
<protein>
    <submittedName>
        <fullName evidence="12">G8678 protein</fullName>
    </submittedName>
</protein>
<keyword evidence="13" id="KW-1185">Reference proteome</keyword>
<evidence type="ECO:0000256" key="6">
    <source>
        <dbReference type="ARBA" id="ARBA00023034"/>
    </source>
</evidence>
<feature type="compositionally biased region" description="Basic and acidic residues" evidence="9">
    <location>
        <begin position="1"/>
        <end position="11"/>
    </location>
</feature>
<keyword evidence="7 10" id="KW-0472">Membrane</keyword>
<keyword evidence="6" id="KW-0333">Golgi apparatus</keyword>
<keyword evidence="5 10" id="KW-1133">Transmembrane helix</keyword>
<dbReference type="Gene3D" id="1.20.5.110">
    <property type="match status" value="1"/>
</dbReference>
<dbReference type="PROSITE" id="PS50192">
    <property type="entry name" value="T_SNARE"/>
    <property type="match status" value="1"/>
</dbReference>
<evidence type="ECO:0000313" key="13">
    <source>
        <dbReference type="Proteomes" id="UP001497392"/>
    </source>
</evidence>
<dbReference type="Proteomes" id="UP001497392">
    <property type="component" value="Unassembled WGS sequence"/>
</dbReference>
<feature type="compositionally biased region" description="Basic and acidic residues" evidence="9">
    <location>
        <begin position="23"/>
        <end position="36"/>
    </location>
</feature>
<evidence type="ECO:0000256" key="10">
    <source>
        <dbReference type="SAM" id="Phobius"/>
    </source>
</evidence>
<keyword evidence="3 10" id="KW-0812">Transmembrane</keyword>
<evidence type="ECO:0000256" key="7">
    <source>
        <dbReference type="ARBA" id="ARBA00023136"/>
    </source>
</evidence>
<feature type="region of interest" description="Disordered" evidence="9">
    <location>
        <begin position="1"/>
        <end position="36"/>
    </location>
</feature>
<evidence type="ECO:0000256" key="5">
    <source>
        <dbReference type="ARBA" id="ARBA00022989"/>
    </source>
</evidence>
<dbReference type="PANTHER" id="PTHR12791">
    <property type="entry name" value="GOLGI SNARE BET1-RELATED"/>
    <property type="match status" value="1"/>
</dbReference>
<comment type="subcellular location">
    <subcellularLocation>
        <location evidence="8">Endomembrane system</location>
        <topology evidence="8">Single-pass type IV membrane protein</topology>
    </subcellularLocation>
    <subcellularLocation>
        <location evidence="1">Golgi apparatus membrane</location>
    </subcellularLocation>
</comment>
<comment type="caution">
    <text evidence="12">The sequence shown here is derived from an EMBL/GenBank/DDBJ whole genome shotgun (WGS) entry which is preliminary data.</text>
</comment>
<proteinExistence type="predicted"/>
<evidence type="ECO:0000313" key="12">
    <source>
        <dbReference type="EMBL" id="CAL5225891.1"/>
    </source>
</evidence>
<evidence type="ECO:0000256" key="1">
    <source>
        <dbReference type="ARBA" id="ARBA00004394"/>
    </source>
</evidence>
<evidence type="ECO:0000256" key="8">
    <source>
        <dbReference type="ARBA" id="ARBA00046280"/>
    </source>
</evidence>
<organism evidence="12 13">
    <name type="scientific">Coccomyxa viridis</name>
    <dbReference type="NCBI Taxonomy" id="1274662"/>
    <lineage>
        <taxon>Eukaryota</taxon>
        <taxon>Viridiplantae</taxon>
        <taxon>Chlorophyta</taxon>
        <taxon>core chlorophytes</taxon>
        <taxon>Trebouxiophyceae</taxon>
        <taxon>Trebouxiophyceae incertae sedis</taxon>
        <taxon>Coccomyxaceae</taxon>
        <taxon>Coccomyxa</taxon>
    </lineage>
</organism>
<reference evidence="12 13" key="1">
    <citation type="submission" date="2024-06" db="EMBL/GenBank/DDBJ databases">
        <authorList>
            <person name="Kraege A."/>
            <person name="Thomma B."/>
        </authorList>
    </citation>
    <scope>NUCLEOTIDE SEQUENCE [LARGE SCALE GENOMIC DNA]</scope>
</reference>
<feature type="transmembrane region" description="Helical" evidence="10">
    <location>
        <begin position="99"/>
        <end position="117"/>
    </location>
</feature>